<dbReference type="SUPFAM" id="SSF53098">
    <property type="entry name" value="Ribonuclease H-like"/>
    <property type="match status" value="1"/>
</dbReference>
<dbReference type="Pfam" id="PF22936">
    <property type="entry name" value="Pol_BBD"/>
    <property type="match status" value="1"/>
</dbReference>
<keyword evidence="1" id="KW-0645">Protease</keyword>
<sequence>MLEKDMYDYWKSIMELYMMNTQHGRMILESVKNGPLIWPSTEENGVTRPKKYSELSATKAIQADCDVKATNIILQVIPPEVYALVSNHKVAKELWERIQLLMQGTSLTKQEREWRHTSLVAGTSRTYTSGASGNNYGKQRTVICYNCKGEGYMSKQCTKTKRKRYEPWFKDKVLLVQAQANGQILHEEELAFLADLKIAEAQTTQTVITHNVVYQADDLDAYDSYCNEINTSKAMLLSEQSNIVNQSETEITSDSNIIPYPQYMTNAIVIRDSEETLMLAEESRSKMLLKQKDPMMSENKVNTKPVDYANSVNFEEPTPSTRPTQDEVSKELPKVSMVNTSLKKLKHHLSSFDVVVKERTTTIAITEGTWEFKHTKACFRDEIIPFVKAIKDLLNSFDQFLIDELFEVQNAFHQMKQAVEQHRVESKTFQVKMNKLLNKNERLLEQAISKDVVNIVVTSTMNNAYELLHECERCVKLETVLQKDFIKREIYDKLFKRYTTLEKHCISLEVDTQLNREIFKETTRFHNKVVQIVLWHLDSGCSKHMTEDRSQLTNFVDKILGTVKFGNDHMGKIMGYGDYQIGNVTVSKVYFVDGLGHKLFSVGHFRDSDLEVAFRQHTYFIRRCRSVVWISRKQSIYPVSWRYDELDNILFWVPKLKFEKDYLCSACAMGKSKKKSHKPKSEDTNQEKLYLLHMDLCGPMCVESVNEKKYILVIVDDYSRFTWVKCLRRIIKTIHVDFDELTAMASEQSSSRPALHEMTPATISSGLVPNLTYSTPFVPPSRIDWDLLFQSLFDELLTPLPSVDHPALEVIAPITEVVAPKPVASTGLPFSTTFDQDAPSPSKTQTTPETQPPIIPNDVEEDNHDIEVAYMRNDPFFGIPIPEVSSDQSSLTDSIHTIVHFDHQISEGVASHAVEGRPLIVTWVEGSAPCDGMLGTHQPSPWTYGMATDYGIIKEEMSKLSGRESVPGIISREKGKMEGKDYSVFT</sequence>
<dbReference type="Gene3D" id="3.30.420.10">
    <property type="entry name" value="Ribonuclease H-like superfamily/Ribonuclease H"/>
    <property type="match status" value="1"/>
</dbReference>
<evidence type="ECO:0000259" key="3">
    <source>
        <dbReference type="Pfam" id="PF22936"/>
    </source>
</evidence>
<feature type="compositionally biased region" description="Low complexity" evidence="2">
    <location>
        <begin position="839"/>
        <end position="849"/>
    </location>
</feature>
<feature type="region of interest" description="Disordered" evidence="2">
    <location>
        <begin position="829"/>
        <end position="858"/>
    </location>
</feature>
<protein>
    <recommendedName>
        <fullName evidence="3">Retrovirus-related Pol polyprotein from transposon TNT 1-94-like beta-barrel domain-containing protein</fullName>
    </recommendedName>
</protein>
<comment type="caution">
    <text evidence="4">The sequence shown here is derived from an EMBL/GenBank/DDBJ whole genome shotgun (WGS) entry which is preliminary data.</text>
</comment>
<dbReference type="InterPro" id="IPR036397">
    <property type="entry name" value="RNaseH_sf"/>
</dbReference>
<dbReference type="EMBL" id="BKCJ010005514">
    <property type="protein sequence ID" value="GEU67167.1"/>
    <property type="molecule type" value="Genomic_DNA"/>
</dbReference>
<evidence type="ECO:0000256" key="2">
    <source>
        <dbReference type="SAM" id="MobiDB-lite"/>
    </source>
</evidence>
<proteinExistence type="predicted"/>
<dbReference type="PANTHER" id="PTHR42648:SF21">
    <property type="entry name" value="CYSTEINE-RICH RLK (RECEPTOR-LIKE PROTEIN KINASE) 8"/>
    <property type="match status" value="1"/>
</dbReference>
<keyword evidence="1" id="KW-0378">Hydrolase</keyword>
<dbReference type="GO" id="GO:0003676">
    <property type="term" value="F:nucleic acid binding"/>
    <property type="evidence" value="ECO:0007669"/>
    <property type="project" value="InterPro"/>
</dbReference>
<accession>A0A6L2M1S0</accession>
<reference evidence="4" key="1">
    <citation type="journal article" date="2019" name="Sci. Rep.">
        <title>Draft genome of Tanacetum cinerariifolium, the natural source of mosquito coil.</title>
        <authorList>
            <person name="Yamashiro T."/>
            <person name="Shiraishi A."/>
            <person name="Satake H."/>
            <person name="Nakayama K."/>
        </authorList>
    </citation>
    <scope>NUCLEOTIDE SEQUENCE</scope>
</reference>
<dbReference type="InterPro" id="IPR054722">
    <property type="entry name" value="PolX-like_BBD"/>
</dbReference>
<name>A0A6L2M1S0_TANCI</name>
<evidence type="ECO:0000256" key="1">
    <source>
        <dbReference type="ARBA" id="ARBA00022670"/>
    </source>
</evidence>
<feature type="compositionally biased region" description="Polar residues" evidence="2">
    <location>
        <begin position="310"/>
        <end position="323"/>
    </location>
</feature>
<dbReference type="PANTHER" id="PTHR42648">
    <property type="entry name" value="TRANSPOSASE, PUTATIVE-RELATED"/>
    <property type="match status" value="1"/>
</dbReference>
<evidence type="ECO:0000313" key="4">
    <source>
        <dbReference type="EMBL" id="GEU67167.1"/>
    </source>
</evidence>
<dbReference type="InterPro" id="IPR039537">
    <property type="entry name" value="Retrotran_Ty1/copia-like"/>
</dbReference>
<feature type="domain" description="Retrovirus-related Pol polyprotein from transposon TNT 1-94-like beta-barrel" evidence="3">
    <location>
        <begin position="535"/>
        <end position="607"/>
    </location>
</feature>
<dbReference type="GO" id="GO:0006508">
    <property type="term" value="P:proteolysis"/>
    <property type="evidence" value="ECO:0007669"/>
    <property type="project" value="UniProtKB-KW"/>
</dbReference>
<dbReference type="GO" id="GO:0008233">
    <property type="term" value="F:peptidase activity"/>
    <property type="evidence" value="ECO:0007669"/>
    <property type="project" value="UniProtKB-KW"/>
</dbReference>
<gene>
    <name evidence="4" type="ORF">Tci_039145</name>
</gene>
<feature type="region of interest" description="Disordered" evidence="2">
    <location>
        <begin position="310"/>
        <end position="331"/>
    </location>
</feature>
<dbReference type="InterPro" id="IPR012337">
    <property type="entry name" value="RNaseH-like_sf"/>
</dbReference>
<organism evidence="4">
    <name type="scientific">Tanacetum cinerariifolium</name>
    <name type="common">Dalmatian daisy</name>
    <name type="synonym">Chrysanthemum cinerariifolium</name>
    <dbReference type="NCBI Taxonomy" id="118510"/>
    <lineage>
        <taxon>Eukaryota</taxon>
        <taxon>Viridiplantae</taxon>
        <taxon>Streptophyta</taxon>
        <taxon>Embryophyta</taxon>
        <taxon>Tracheophyta</taxon>
        <taxon>Spermatophyta</taxon>
        <taxon>Magnoliopsida</taxon>
        <taxon>eudicotyledons</taxon>
        <taxon>Gunneridae</taxon>
        <taxon>Pentapetalae</taxon>
        <taxon>asterids</taxon>
        <taxon>campanulids</taxon>
        <taxon>Asterales</taxon>
        <taxon>Asteraceae</taxon>
        <taxon>Asteroideae</taxon>
        <taxon>Anthemideae</taxon>
        <taxon>Anthemidinae</taxon>
        <taxon>Tanacetum</taxon>
    </lineage>
</organism>
<dbReference type="AlphaFoldDB" id="A0A6L2M1S0"/>